<organism evidence="3 4">
    <name type="scientific">Vibrio albus</name>
    <dbReference type="NCBI Taxonomy" id="2200953"/>
    <lineage>
        <taxon>Bacteria</taxon>
        <taxon>Pseudomonadati</taxon>
        <taxon>Pseudomonadota</taxon>
        <taxon>Gammaproteobacteria</taxon>
        <taxon>Vibrionales</taxon>
        <taxon>Vibrionaceae</taxon>
        <taxon>Vibrio</taxon>
    </lineage>
</organism>
<evidence type="ECO:0000313" key="3">
    <source>
        <dbReference type="EMBL" id="PWI32445.1"/>
    </source>
</evidence>
<dbReference type="InterPro" id="IPR050721">
    <property type="entry name" value="Trk_Ktr_HKT_K-transport"/>
</dbReference>
<dbReference type="Proteomes" id="UP000245362">
    <property type="component" value="Unassembled WGS sequence"/>
</dbReference>
<dbReference type="Gene3D" id="3.40.50.720">
    <property type="entry name" value="NAD(P)-binding Rossmann-like Domain"/>
    <property type="match status" value="1"/>
</dbReference>
<dbReference type="InterPro" id="IPR036291">
    <property type="entry name" value="NAD(P)-bd_dom_sf"/>
</dbReference>
<dbReference type="AlphaFoldDB" id="A0A2U3B6U4"/>
<dbReference type="PANTHER" id="PTHR43833">
    <property type="entry name" value="POTASSIUM CHANNEL PROTEIN 2-RELATED-RELATED"/>
    <property type="match status" value="1"/>
</dbReference>
<dbReference type="OrthoDB" id="9776294at2"/>
<reference evidence="3 4" key="1">
    <citation type="submission" date="2018-05" db="EMBL/GenBank/DDBJ databases">
        <title>Vibrio limimaris sp. nov., isolated from marine sediment.</title>
        <authorList>
            <person name="Li C.-M."/>
        </authorList>
    </citation>
    <scope>NUCLEOTIDE SEQUENCE [LARGE SCALE GENOMIC DNA]</scope>
    <source>
        <strain evidence="3 4">E4404</strain>
    </source>
</reference>
<dbReference type="SUPFAM" id="SSF116726">
    <property type="entry name" value="TrkA C-terminal domain-like"/>
    <property type="match status" value="1"/>
</dbReference>
<dbReference type="SUPFAM" id="SSF51735">
    <property type="entry name" value="NAD(P)-binding Rossmann-fold domains"/>
    <property type="match status" value="1"/>
</dbReference>
<sequence length="221" mass="24099">MNIRDKQFAVIGLGRFGLSVCQELTDEGAQVLAVDVDEEKVKAAMNFSTQAIVANCTIEETVYELKLKDYDMVMIAIGEDINASILATLVAKESGAKSVWVKANDKYQVKILQKLGADHVIMPERDMGIRVARKMLDRRVLEFTELGSGLAMTEVVAGSSMMGMSIGQIELCQEEGVQVLGFKRGPNMTKAPSMETVLEIGDMLIVAGPQPVLTKQLKTLS</sequence>
<comment type="caution">
    <text evidence="3">The sequence shown here is derived from an EMBL/GenBank/DDBJ whole genome shotgun (WGS) entry which is preliminary data.</text>
</comment>
<dbReference type="InterPro" id="IPR036721">
    <property type="entry name" value="RCK_C_sf"/>
</dbReference>
<dbReference type="RefSeq" id="WP_109320585.1">
    <property type="nucleotide sequence ID" value="NZ_QFWT01000009.1"/>
</dbReference>
<dbReference type="PROSITE" id="PS51202">
    <property type="entry name" value="RCK_C"/>
    <property type="match status" value="1"/>
</dbReference>
<proteinExistence type="predicted"/>
<dbReference type="PROSITE" id="PS51201">
    <property type="entry name" value="RCK_N"/>
    <property type="match status" value="1"/>
</dbReference>
<dbReference type="PANTHER" id="PTHR43833:SF7">
    <property type="entry name" value="KTR SYSTEM POTASSIUM UPTAKE PROTEIN C"/>
    <property type="match status" value="1"/>
</dbReference>
<dbReference type="EMBL" id="QFWT01000009">
    <property type="protein sequence ID" value="PWI32445.1"/>
    <property type="molecule type" value="Genomic_DNA"/>
</dbReference>
<dbReference type="Gene3D" id="3.30.70.1450">
    <property type="entry name" value="Regulator of K+ conductance, C-terminal domain"/>
    <property type="match status" value="1"/>
</dbReference>
<feature type="domain" description="RCK C-terminal" evidence="2">
    <location>
        <begin position="138"/>
        <end position="221"/>
    </location>
</feature>
<protein>
    <submittedName>
        <fullName evidence="3">TrkA family potassium uptake protein</fullName>
    </submittedName>
</protein>
<dbReference type="InterPro" id="IPR006037">
    <property type="entry name" value="RCK_C"/>
</dbReference>
<evidence type="ECO:0000259" key="1">
    <source>
        <dbReference type="PROSITE" id="PS51201"/>
    </source>
</evidence>
<dbReference type="GO" id="GO:0008324">
    <property type="term" value="F:monoatomic cation transmembrane transporter activity"/>
    <property type="evidence" value="ECO:0007669"/>
    <property type="project" value="InterPro"/>
</dbReference>
<accession>A0A2U3B6U4</accession>
<feature type="domain" description="RCK N-terminal" evidence="1">
    <location>
        <begin position="5"/>
        <end position="121"/>
    </location>
</feature>
<keyword evidence="4" id="KW-1185">Reference proteome</keyword>
<dbReference type="Pfam" id="PF02080">
    <property type="entry name" value="TrkA_C"/>
    <property type="match status" value="1"/>
</dbReference>
<evidence type="ECO:0000313" key="4">
    <source>
        <dbReference type="Proteomes" id="UP000245362"/>
    </source>
</evidence>
<dbReference type="GO" id="GO:0006813">
    <property type="term" value="P:potassium ion transport"/>
    <property type="evidence" value="ECO:0007669"/>
    <property type="project" value="InterPro"/>
</dbReference>
<dbReference type="Pfam" id="PF02254">
    <property type="entry name" value="TrkA_N"/>
    <property type="match status" value="1"/>
</dbReference>
<dbReference type="InterPro" id="IPR003148">
    <property type="entry name" value="RCK_N"/>
</dbReference>
<gene>
    <name evidence="3" type="ORF">DI392_15425</name>
</gene>
<evidence type="ECO:0000259" key="2">
    <source>
        <dbReference type="PROSITE" id="PS51202"/>
    </source>
</evidence>
<name>A0A2U3B6U4_9VIBR</name>